<dbReference type="Proteomes" id="UP000799767">
    <property type="component" value="Unassembled WGS sequence"/>
</dbReference>
<sequence>NDTNNQQLWARYEETKHNDQVKNALLEDILTRYDLLCRKHQKYIEENQQDHDAARESLGTATYWHSQALNLQRLLNESPFIVVLIDADHLIFHPSLLRECETGGRKAAILLQNAIIEWSTREVTQCPQHIKIVVRAFGNVKRLGDACTQAGLIPNPFVIEAFARGLTLALPSFDFVDTGPAPTIGQSKVIDSFHLYIKDYHCRQVLLGCGNSTAYTKLLEQYSSDPQVWARLTVIEGAPLDKEIMALPLQIKKFPTLFHAGKVAIPGQSNSPRERVDTPGVALNATSNVFTPRTGSADSCAGTASPQPLRAGGAPTWAAITTKNAHKPLTDIPRSTPEPANAVKRNRRGQRLDVELEFDYDEVQRVKRLKACNQHFIGAGCCHFNAGRKDKCPHNHDVKFTQQDLKWLRAVARETPCKRGHECTDPQCIYGHHCPFPVATEGTMRGDRCLNGDLCRFPRSMHNMDTVPVK</sequence>
<feature type="compositionally biased region" description="Polar residues" evidence="1">
    <location>
        <begin position="294"/>
        <end position="306"/>
    </location>
</feature>
<dbReference type="RefSeq" id="XP_033592721.1">
    <property type="nucleotide sequence ID" value="XM_033730309.1"/>
</dbReference>
<name>A0A6A6Q1J7_9PEZI</name>
<dbReference type="InterPro" id="IPR057683">
    <property type="entry name" value="DUF7923"/>
</dbReference>
<dbReference type="Pfam" id="PF25540">
    <property type="entry name" value="DUF7923"/>
    <property type="match status" value="1"/>
</dbReference>
<feature type="non-terminal residue" evidence="4">
    <location>
        <position position="470"/>
    </location>
</feature>
<gene>
    <name evidence="4" type="ORF">BDY17DRAFT_236856</name>
</gene>
<dbReference type="GeneID" id="54471311"/>
<dbReference type="PANTHER" id="PTHR37543">
    <property type="entry name" value="CCCH ZINC FINGER DNA BINDING PROTEIN (AFU_ORTHOLOGUE AFUA_5G12760)"/>
    <property type="match status" value="1"/>
</dbReference>
<feature type="domain" description="DUF7923" evidence="2">
    <location>
        <begin position="76"/>
        <end position="258"/>
    </location>
</feature>
<dbReference type="PANTHER" id="PTHR37543:SF1">
    <property type="entry name" value="CCCH ZINC FINGER DNA BINDING PROTEIN (AFU_ORTHOLOGUE AFUA_5G12760)"/>
    <property type="match status" value="1"/>
</dbReference>
<evidence type="ECO:0000259" key="3">
    <source>
        <dbReference type="Pfam" id="PF25543"/>
    </source>
</evidence>
<dbReference type="Pfam" id="PF25543">
    <property type="entry name" value="zf-CCCH_tandem"/>
    <property type="match status" value="1"/>
</dbReference>
<reference evidence="4" key="1">
    <citation type="journal article" date="2020" name="Stud. Mycol.">
        <title>101 Dothideomycetes genomes: a test case for predicting lifestyles and emergence of pathogens.</title>
        <authorList>
            <person name="Haridas S."/>
            <person name="Albert R."/>
            <person name="Binder M."/>
            <person name="Bloem J."/>
            <person name="Labutti K."/>
            <person name="Salamov A."/>
            <person name="Andreopoulos B."/>
            <person name="Baker S."/>
            <person name="Barry K."/>
            <person name="Bills G."/>
            <person name="Bluhm B."/>
            <person name="Cannon C."/>
            <person name="Castanera R."/>
            <person name="Culley D."/>
            <person name="Daum C."/>
            <person name="Ezra D."/>
            <person name="Gonzalez J."/>
            <person name="Henrissat B."/>
            <person name="Kuo A."/>
            <person name="Liang C."/>
            <person name="Lipzen A."/>
            <person name="Lutzoni F."/>
            <person name="Magnuson J."/>
            <person name="Mondo S."/>
            <person name="Nolan M."/>
            <person name="Ohm R."/>
            <person name="Pangilinan J."/>
            <person name="Park H.-J."/>
            <person name="Ramirez L."/>
            <person name="Alfaro M."/>
            <person name="Sun H."/>
            <person name="Tritt A."/>
            <person name="Yoshinaga Y."/>
            <person name="Zwiers L.-H."/>
            <person name="Turgeon B."/>
            <person name="Goodwin S."/>
            <person name="Spatafora J."/>
            <person name="Crous P."/>
            <person name="Grigoriev I."/>
        </authorList>
    </citation>
    <scope>NUCLEOTIDE SEQUENCE</scope>
    <source>
        <strain evidence="4">CBS 113389</strain>
    </source>
</reference>
<protein>
    <submittedName>
        <fullName evidence="4">C-x8-C-x5-C-x3-H zinc finger protein</fullName>
    </submittedName>
</protein>
<dbReference type="AlphaFoldDB" id="A0A6A6Q1J7"/>
<dbReference type="InterPro" id="IPR057654">
    <property type="entry name" value="Znf-CCCH_tandem"/>
</dbReference>
<evidence type="ECO:0000313" key="5">
    <source>
        <dbReference type="Proteomes" id="UP000799767"/>
    </source>
</evidence>
<evidence type="ECO:0000313" key="4">
    <source>
        <dbReference type="EMBL" id="KAF2486152.1"/>
    </source>
</evidence>
<feature type="non-terminal residue" evidence="4">
    <location>
        <position position="1"/>
    </location>
</feature>
<accession>A0A6A6Q1J7</accession>
<proteinExistence type="predicted"/>
<dbReference type="OrthoDB" id="3512845at2759"/>
<dbReference type="EMBL" id="MU001632">
    <property type="protein sequence ID" value="KAF2486152.1"/>
    <property type="molecule type" value="Genomic_DNA"/>
</dbReference>
<keyword evidence="5" id="KW-1185">Reference proteome</keyword>
<organism evidence="4 5">
    <name type="scientific">Neohortaea acidophila</name>
    <dbReference type="NCBI Taxonomy" id="245834"/>
    <lineage>
        <taxon>Eukaryota</taxon>
        <taxon>Fungi</taxon>
        <taxon>Dikarya</taxon>
        <taxon>Ascomycota</taxon>
        <taxon>Pezizomycotina</taxon>
        <taxon>Dothideomycetes</taxon>
        <taxon>Dothideomycetidae</taxon>
        <taxon>Mycosphaerellales</taxon>
        <taxon>Teratosphaeriaceae</taxon>
        <taxon>Neohortaea</taxon>
    </lineage>
</organism>
<feature type="region of interest" description="Disordered" evidence="1">
    <location>
        <begin position="294"/>
        <end position="313"/>
    </location>
</feature>
<evidence type="ECO:0000256" key="1">
    <source>
        <dbReference type="SAM" id="MobiDB-lite"/>
    </source>
</evidence>
<evidence type="ECO:0000259" key="2">
    <source>
        <dbReference type="Pfam" id="PF25540"/>
    </source>
</evidence>
<feature type="domain" description="Tandem CCCH zinc finger" evidence="3">
    <location>
        <begin position="408"/>
        <end position="466"/>
    </location>
</feature>